<evidence type="ECO:0000256" key="10">
    <source>
        <dbReference type="ARBA" id="ARBA00023014"/>
    </source>
</evidence>
<dbReference type="Proteomes" id="UP000719412">
    <property type="component" value="Unassembled WGS sequence"/>
</dbReference>
<keyword evidence="2" id="KW-0004">4Fe-4S</keyword>
<keyword evidence="6" id="KW-0378">Hydrolase</keyword>
<reference evidence="18" key="2">
    <citation type="submission" date="2021-08" db="EMBL/GenBank/DDBJ databases">
        <authorList>
            <person name="Eriksson T."/>
        </authorList>
    </citation>
    <scope>NUCLEOTIDE SEQUENCE</scope>
    <source>
        <strain evidence="18">Stoneville</strain>
        <tissue evidence="18">Whole head</tissue>
    </source>
</reference>
<dbReference type="AlphaFoldDB" id="A0A8J6HQ35"/>
<keyword evidence="19" id="KW-1185">Reference proteome</keyword>
<dbReference type="GO" id="GO:0070182">
    <property type="term" value="F:DNA polymerase binding"/>
    <property type="evidence" value="ECO:0007669"/>
    <property type="project" value="TreeGrafter"/>
</dbReference>
<evidence type="ECO:0000256" key="11">
    <source>
        <dbReference type="ARBA" id="ARBA00023125"/>
    </source>
</evidence>
<keyword evidence="9" id="KW-0408">Iron</keyword>
<evidence type="ECO:0000313" key="19">
    <source>
        <dbReference type="Proteomes" id="UP000719412"/>
    </source>
</evidence>
<feature type="domain" description="ATP-dependent helicase C-terminal" evidence="17">
    <location>
        <begin position="42"/>
        <end position="193"/>
    </location>
</feature>
<keyword evidence="12" id="KW-0234">DNA repair</keyword>
<keyword evidence="14" id="KW-0539">Nucleus</keyword>
<evidence type="ECO:0000256" key="3">
    <source>
        <dbReference type="ARBA" id="ARBA00022723"/>
    </source>
</evidence>
<evidence type="ECO:0000256" key="4">
    <source>
        <dbReference type="ARBA" id="ARBA00022741"/>
    </source>
</evidence>
<dbReference type="Gene3D" id="3.40.50.300">
    <property type="entry name" value="P-loop containing nucleotide triphosphate hydrolases"/>
    <property type="match status" value="1"/>
</dbReference>
<dbReference type="GO" id="GO:0005634">
    <property type="term" value="C:nucleus"/>
    <property type="evidence" value="ECO:0007669"/>
    <property type="project" value="UniProtKB-SubCell"/>
</dbReference>
<sequence>MELLKSNFQNRTNPKYLRSLGQAVCNLIRIIPNGVLIFFPSYLIMEKTIEHWHSNGIWESIDRIKSIYVEPKDKISFDNAMVDYYSKIQDPNYKGAIFMGVCRGKVSEGLDFADINGRAVIITGLPYPPFKDPKIILKKRYLDNRHKKNREYLKGDDWYDSEAIRAINQAVGRVIRHKNDYGAIILLDTRFAQPKVKNSMSLWLRRHITDTKNFGEAIKNVKSFFQNMEEKISQASTQQVDFEAPVGVDDNLIKVNARRGELLDSPPKRRK</sequence>
<dbReference type="GO" id="GO:0005524">
    <property type="term" value="F:ATP binding"/>
    <property type="evidence" value="ECO:0007669"/>
    <property type="project" value="UniProtKB-KW"/>
</dbReference>
<evidence type="ECO:0000256" key="5">
    <source>
        <dbReference type="ARBA" id="ARBA00022763"/>
    </source>
</evidence>
<evidence type="ECO:0000256" key="9">
    <source>
        <dbReference type="ARBA" id="ARBA00023004"/>
    </source>
</evidence>
<dbReference type="GO" id="GO:0003677">
    <property type="term" value="F:DNA binding"/>
    <property type="evidence" value="ECO:0007669"/>
    <property type="project" value="UniProtKB-KW"/>
</dbReference>
<keyword evidence="4" id="KW-0547">Nucleotide-binding</keyword>
<dbReference type="EMBL" id="JABDTM020016851">
    <property type="protein sequence ID" value="KAH0818700.1"/>
    <property type="molecule type" value="Genomic_DNA"/>
</dbReference>
<proteinExistence type="predicted"/>
<gene>
    <name evidence="18" type="ORF">GEV33_004091</name>
</gene>
<dbReference type="GO" id="GO:0045910">
    <property type="term" value="P:negative regulation of DNA recombination"/>
    <property type="evidence" value="ECO:0007669"/>
    <property type="project" value="TreeGrafter"/>
</dbReference>
<evidence type="ECO:0000256" key="8">
    <source>
        <dbReference type="ARBA" id="ARBA00022840"/>
    </source>
</evidence>
<evidence type="ECO:0000256" key="14">
    <source>
        <dbReference type="ARBA" id="ARBA00023242"/>
    </source>
</evidence>
<dbReference type="GO" id="GO:0006281">
    <property type="term" value="P:DNA repair"/>
    <property type="evidence" value="ECO:0007669"/>
    <property type="project" value="UniProtKB-KW"/>
</dbReference>
<evidence type="ECO:0000256" key="1">
    <source>
        <dbReference type="ARBA" id="ARBA00004123"/>
    </source>
</evidence>
<dbReference type="CDD" id="cd18788">
    <property type="entry name" value="SF2_C_XPD"/>
    <property type="match status" value="1"/>
</dbReference>
<evidence type="ECO:0000313" key="18">
    <source>
        <dbReference type="EMBL" id="KAH0818700.1"/>
    </source>
</evidence>
<dbReference type="InterPro" id="IPR006555">
    <property type="entry name" value="ATP-dep_Helicase_C"/>
</dbReference>
<dbReference type="Pfam" id="PF13307">
    <property type="entry name" value="Helicase_C_2"/>
    <property type="match status" value="1"/>
</dbReference>
<accession>A0A8J6HQ35</accession>
<dbReference type="GO" id="GO:1904430">
    <property type="term" value="P:negative regulation of t-circle formation"/>
    <property type="evidence" value="ECO:0007669"/>
    <property type="project" value="TreeGrafter"/>
</dbReference>
<dbReference type="InterPro" id="IPR045028">
    <property type="entry name" value="DinG/Rad3-like"/>
</dbReference>
<dbReference type="PANTHER" id="PTHR11472:SF34">
    <property type="entry name" value="REGULATOR OF TELOMERE ELONGATION HELICASE 1"/>
    <property type="match status" value="1"/>
</dbReference>
<dbReference type="InterPro" id="IPR027417">
    <property type="entry name" value="P-loop_NTPase"/>
</dbReference>
<keyword evidence="8" id="KW-0067">ATP-binding</keyword>
<evidence type="ECO:0000256" key="13">
    <source>
        <dbReference type="ARBA" id="ARBA00023235"/>
    </source>
</evidence>
<dbReference type="GO" id="GO:0046872">
    <property type="term" value="F:metal ion binding"/>
    <property type="evidence" value="ECO:0007669"/>
    <property type="project" value="UniProtKB-KW"/>
</dbReference>
<keyword evidence="11" id="KW-0238">DNA-binding</keyword>
<keyword evidence="7" id="KW-0347">Helicase</keyword>
<dbReference type="GO" id="GO:0003678">
    <property type="term" value="F:DNA helicase activity"/>
    <property type="evidence" value="ECO:0007669"/>
    <property type="project" value="TreeGrafter"/>
</dbReference>
<dbReference type="GO" id="GO:0010569">
    <property type="term" value="P:regulation of double-strand break repair via homologous recombination"/>
    <property type="evidence" value="ECO:0007669"/>
    <property type="project" value="TreeGrafter"/>
</dbReference>
<dbReference type="FunFam" id="3.40.50.300:FF:000431">
    <property type="entry name" value="Regulator of telomere elongation helicase 1"/>
    <property type="match status" value="1"/>
</dbReference>
<dbReference type="SMART" id="SM00491">
    <property type="entry name" value="HELICc2"/>
    <property type="match status" value="1"/>
</dbReference>
<comment type="caution">
    <text evidence="18">The sequence shown here is derived from an EMBL/GenBank/DDBJ whole genome shotgun (WGS) entry which is preliminary data.</text>
</comment>
<dbReference type="GO" id="GO:0090657">
    <property type="term" value="P:telomeric loop disassembly"/>
    <property type="evidence" value="ECO:0007669"/>
    <property type="project" value="TreeGrafter"/>
</dbReference>
<evidence type="ECO:0000256" key="6">
    <source>
        <dbReference type="ARBA" id="ARBA00022801"/>
    </source>
</evidence>
<name>A0A8J6HQ35_TENMO</name>
<evidence type="ECO:0000259" key="17">
    <source>
        <dbReference type="SMART" id="SM00491"/>
    </source>
</evidence>
<comment type="subcellular location">
    <subcellularLocation>
        <location evidence="1">Nucleus</location>
    </subcellularLocation>
</comment>
<evidence type="ECO:0000256" key="12">
    <source>
        <dbReference type="ARBA" id="ARBA00023204"/>
    </source>
</evidence>
<comment type="catalytic activity">
    <reaction evidence="15">
        <text>ATP + H2O = ADP + phosphate + H(+)</text>
        <dbReference type="Rhea" id="RHEA:13065"/>
        <dbReference type="ChEBI" id="CHEBI:15377"/>
        <dbReference type="ChEBI" id="CHEBI:15378"/>
        <dbReference type="ChEBI" id="CHEBI:30616"/>
        <dbReference type="ChEBI" id="CHEBI:43474"/>
        <dbReference type="ChEBI" id="CHEBI:456216"/>
    </reaction>
</comment>
<keyword evidence="13" id="KW-0413">Isomerase</keyword>
<evidence type="ECO:0000256" key="15">
    <source>
        <dbReference type="ARBA" id="ARBA00049360"/>
    </source>
</evidence>
<keyword evidence="5" id="KW-0227">DNA damage</keyword>
<dbReference type="PANTHER" id="PTHR11472">
    <property type="entry name" value="DNA REPAIR DEAD HELICASE RAD3/XP-D SUBFAMILY MEMBER"/>
    <property type="match status" value="1"/>
</dbReference>
<dbReference type="GO" id="GO:0051539">
    <property type="term" value="F:4 iron, 4 sulfur cluster binding"/>
    <property type="evidence" value="ECO:0007669"/>
    <property type="project" value="UniProtKB-KW"/>
</dbReference>
<evidence type="ECO:0000256" key="2">
    <source>
        <dbReference type="ARBA" id="ARBA00022485"/>
    </source>
</evidence>
<keyword evidence="10" id="KW-0411">Iron-sulfur</keyword>
<organism evidence="18 19">
    <name type="scientific">Tenebrio molitor</name>
    <name type="common">Yellow mealworm beetle</name>
    <dbReference type="NCBI Taxonomy" id="7067"/>
    <lineage>
        <taxon>Eukaryota</taxon>
        <taxon>Metazoa</taxon>
        <taxon>Ecdysozoa</taxon>
        <taxon>Arthropoda</taxon>
        <taxon>Hexapoda</taxon>
        <taxon>Insecta</taxon>
        <taxon>Pterygota</taxon>
        <taxon>Neoptera</taxon>
        <taxon>Endopterygota</taxon>
        <taxon>Coleoptera</taxon>
        <taxon>Polyphaga</taxon>
        <taxon>Cucujiformia</taxon>
        <taxon>Tenebrionidae</taxon>
        <taxon>Tenebrio</taxon>
    </lineage>
</organism>
<evidence type="ECO:0000256" key="7">
    <source>
        <dbReference type="ARBA" id="ARBA00022806"/>
    </source>
</evidence>
<dbReference type="GO" id="GO:0016818">
    <property type="term" value="F:hydrolase activity, acting on acid anhydrides, in phosphorus-containing anhydrides"/>
    <property type="evidence" value="ECO:0007669"/>
    <property type="project" value="InterPro"/>
</dbReference>
<protein>
    <recommendedName>
        <fullName evidence="16">Regulator of telomere elongation helicase 1 homolog</fullName>
    </recommendedName>
</protein>
<evidence type="ECO:0000256" key="16">
    <source>
        <dbReference type="ARBA" id="ARBA00073810"/>
    </source>
</evidence>
<reference evidence="18" key="1">
    <citation type="journal article" date="2020" name="J Insects Food Feed">
        <title>The yellow mealworm (Tenebrio molitor) genome: a resource for the emerging insects as food and feed industry.</title>
        <authorList>
            <person name="Eriksson T."/>
            <person name="Andere A."/>
            <person name="Kelstrup H."/>
            <person name="Emery V."/>
            <person name="Picard C."/>
        </authorList>
    </citation>
    <scope>NUCLEOTIDE SEQUENCE</scope>
    <source>
        <strain evidence="18">Stoneville</strain>
        <tissue evidence="18">Whole head</tissue>
    </source>
</reference>
<keyword evidence="3" id="KW-0479">Metal-binding</keyword>